<keyword evidence="7" id="KW-0282">Flagellum</keyword>
<sequence length="428" mass="45231">MRINHNIAALNTHRQLSQANNANQNSMEKLSSGLRINQASDDAAGLAISEKMRGQIRGLEQAQTNAQDATSMIQTAEGALNETHSILQRMRELAVQSSNGTSTDDDRNAIQDEINQLINEIDRIGDTTEFNKKKLINGEQSQDVSITTDNSNLKSFTAFNAVQQGTDYNVSVQNVSKSAANLNSAGNTGLAAGDITFDGSNYDVGSSVEIEVSDGSSGAGYKDLTLKVDGVAIETLTDHDVTGVATFDSGNGLELDVAANSFNSATGSGNGTVQFDFAMEADYTVTKGSATLHSATNLQTTDGELRLGDFRAEVDKTLTGNTTNSVTVNGEALEFQIGANENQTTSLSIGDMRAAALGVDSLDVNDQVNAQATISTIDSAIKDVSDERAKLGANQNRLDHTINNLGTSSENLTAAESRIRDVDYAIAA</sequence>
<keyword evidence="7" id="KW-0966">Cell projection</keyword>
<proteinExistence type="inferred from homology"/>
<accession>A0A3E0JBM9</accession>
<dbReference type="EMBL" id="QUAE01000003">
    <property type="protein sequence ID" value="REJ10194.1"/>
    <property type="molecule type" value="Genomic_DNA"/>
</dbReference>
<evidence type="ECO:0000256" key="2">
    <source>
        <dbReference type="ARBA" id="ARBA00020110"/>
    </source>
</evidence>
<evidence type="ECO:0000313" key="8">
    <source>
        <dbReference type="Proteomes" id="UP000256305"/>
    </source>
</evidence>
<comment type="subcellular location">
    <subcellularLocation>
        <location evidence="4">Secreted</location>
    </subcellularLocation>
    <subcellularLocation>
        <location evidence="4">Bacterial flagellum</location>
    </subcellularLocation>
</comment>
<dbReference type="PRINTS" id="PR00207">
    <property type="entry name" value="FLAGELLIN"/>
</dbReference>
<dbReference type="Gene3D" id="3.30.70.2120">
    <property type="match status" value="1"/>
</dbReference>
<dbReference type="Proteomes" id="UP000256305">
    <property type="component" value="Unassembled WGS sequence"/>
</dbReference>
<dbReference type="PANTHER" id="PTHR42792">
    <property type="entry name" value="FLAGELLIN"/>
    <property type="match status" value="1"/>
</dbReference>
<dbReference type="InterPro" id="IPR001029">
    <property type="entry name" value="Flagellin_N"/>
</dbReference>
<evidence type="ECO:0000256" key="1">
    <source>
        <dbReference type="ARBA" id="ARBA00005709"/>
    </source>
</evidence>
<dbReference type="Pfam" id="PF00700">
    <property type="entry name" value="Flagellin_C"/>
    <property type="match status" value="1"/>
</dbReference>
<dbReference type="InterPro" id="IPR001492">
    <property type="entry name" value="Flagellin"/>
</dbReference>
<dbReference type="GO" id="GO:0005198">
    <property type="term" value="F:structural molecule activity"/>
    <property type="evidence" value="ECO:0007669"/>
    <property type="project" value="UniProtKB-UniRule"/>
</dbReference>
<evidence type="ECO:0000259" key="5">
    <source>
        <dbReference type="Pfam" id="PF00669"/>
    </source>
</evidence>
<evidence type="ECO:0000313" key="7">
    <source>
        <dbReference type="EMBL" id="REJ10194.1"/>
    </source>
</evidence>
<evidence type="ECO:0000256" key="4">
    <source>
        <dbReference type="RuleBase" id="RU362073"/>
    </source>
</evidence>
<dbReference type="Gene3D" id="1.20.1330.10">
    <property type="entry name" value="f41 fragment of flagellin, N-terminal domain"/>
    <property type="match status" value="2"/>
</dbReference>
<name>A0A3E0JBM9_9BACI</name>
<dbReference type="InterPro" id="IPR046358">
    <property type="entry name" value="Flagellin_C"/>
</dbReference>
<keyword evidence="3 4" id="KW-0975">Bacterial flagellum</keyword>
<reference evidence="7 8" key="1">
    <citation type="submission" date="2018-08" db="EMBL/GenBank/DDBJ databases">
        <title>Genome sequence of Halobacillus trueperi KCTC 3686.</title>
        <authorList>
            <person name="Cho K.H."/>
            <person name="Kwak M.-J."/>
            <person name="Kim B.-Y."/>
            <person name="Chun J."/>
        </authorList>
    </citation>
    <scope>NUCLEOTIDE SEQUENCE [LARGE SCALE GENOMIC DNA]</scope>
    <source>
        <strain evidence="7 8">KCTC 3686</strain>
    </source>
</reference>
<protein>
    <recommendedName>
        <fullName evidence="2 4">Flagellin</fullName>
    </recommendedName>
</protein>
<keyword evidence="8" id="KW-1185">Reference proteome</keyword>
<comment type="caution">
    <text evidence="7">The sequence shown here is derived from an EMBL/GenBank/DDBJ whole genome shotgun (WGS) entry which is preliminary data.</text>
</comment>
<dbReference type="GO" id="GO:0009288">
    <property type="term" value="C:bacterial-type flagellum"/>
    <property type="evidence" value="ECO:0007669"/>
    <property type="project" value="UniProtKB-SubCell"/>
</dbReference>
<dbReference type="SUPFAM" id="SSF64518">
    <property type="entry name" value="Phase 1 flagellin"/>
    <property type="match status" value="1"/>
</dbReference>
<organism evidence="7 8">
    <name type="scientific">Halobacillus trueperi</name>
    <dbReference type="NCBI Taxonomy" id="156205"/>
    <lineage>
        <taxon>Bacteria</taxon>
        <taxon>Bacillati</taxon>
        <taxon>Bacillota</taxon>
        <taxon>Bacilli</taxon>
        <taxon>Bacillales</taxon>
        <taxon>Bacillaceae</taxon>
        <taxon>Halobacillus</taxon>
    </lineage>
</organism>
<dbReference type="AlphaFoldDB" id="A0A3E0JBM9"/>
<evidence type="ECO:0000259" key="6">
    <source>
        <dbReference type="Pfam" id="PF00700"/>
    </source>
</evidence>
<comment type="function">
    <text evidence="4">Flagellin is the subunit protein which polymerizes to form the filaments of bacterial flagella.</text>
</comment>
<evidence type="ECO:0000256" key="3">
    <source>
        <dbReference type="ARBA" id="ARBA00023143"/>
    </source>
</evidence>
<dbReference type="GO" id="GO:0005576">
    <property type="term" value="C:extracellular region"/>
    <property type="evidence" value="ECO:0007669"/>
    <property type="project" value="UniProtKB-SubCell"/>
</dbReference>
<comment type="similarity">
    <text evidence="1 4">Belongs to the bacterial flagellin family.</text>
</comment>
<dbReference type="PANTHER" id="PTHR42792:SF2">
    <property type="entry name" value="FLAGELLIN"/>
    <property type="match status" value="1"/>
</dbReference>
<feature type="domain" description="Flagellin N-terminal" evidence="5">
    <location>
        <begin position="3"/>
        <end position="140"/>
    </location>
</feature>
<keyword evidence="4" id="KW-0964">Secreted</keyword>
<dbReference type="Pfam" id="PF00669">
    <property type="entry name" value="Flagellin_N"/>
    <property type="match status" value="1"/>
</dbReference>
<dbReference type="RefSeq" id="WP_115822777.1">
    <property type="nucleotide sequence ID" value="NZ_QUAE01000003.1"/>
</dbReference>
<gene>
    <name evidence="7" type="ORF">DYE48_05645</name>
</gene>
<feature type="domain" description="Flagellin C-terminal" evidence="6">
    <location>
        <begin position="375"/>
        <end position="426"/>
    </location>
</feature>
<keyword evidence="7" id="KW-0969">Cilium</keyword>